<dbReference type="SUPFAM" id="SSF52540">
    <property type="entry name" value="P-loop containing nucleoside triphosphate hydrolases"/>
    <property type="match status" value="1"/>
</dbReference>
<feature type="domain" description="Molybdopterin-guanine dinucleotide biosynthesis protein B (MobB)" evidence="1">
    <location>
        <begin position="9"/>
        <end position="139"/>
    </location>
</feature>
<sequence>MAMGLNPVILQVVGYQNSGKTTLVCRLIEEASKQKLRVGTIKHHGHGGAPISKPIKDSDKHYAAGAAISAVEGDGVMHLTAQLDETDPEFMLSFLTRLPLDVILIEGYKAWHYPKVVLLRDEKDEELLDQVNQTIAVISQQQPTYSMDFPFFNRQDEQSYLSWLLEYIRGQKHE</sequence>
<reference evidence="2 3" key="1">
    <citation type="submission" date="2023-07" db="EMBL/GenBank/DDBJ databases">
        <title>Genomic Encyclopedia of Type Strains, Phase IV (KMG-IV): sequencing the most valuable type-strain genomes for metagenomic binning, comparative biology and taxonomic classification.</title>
        <authorList>
            <person name="Goeker M."/>
        </authorList>
    </citation>
    <scope>NUCLEOTIDE SEQUENCE [LARGE SCALE GENOMIC DNA]</scope>
    <source>
        <strain evidence="2 3">DSM 19154</strain>
    </source>
</reference>
<dbReference type="InterPro" id="IPR052539">
    <property type="entry name" value="MGD_biosynthesis_adapter"/>
</dbReference>
<evidence type="ECO:0000313" key="2">
    <source>
        <dbReference type="EMBL" id="MDQ0208906.1"/>
    </source>
</evidence>
<evidence type="ECO:0000259" key="1">
    <source>
        <dbReference type="Pfam" id="PF03205"/>
    </source>
</evidence>
<proteinExistence type="predicted"/>
<dbReference type="InterPro" id="IPR004435">
    <property type="entry name" value="MobB_dom"/>
</dbReference>
<name>A0ABT9YN37_9BACI</name>
<dbReference type="PANTHER" id="PTHR40072:SF1">
    <property type="entry name" value="MOLYBDOPTERIN-GUANINE DINUCLEOTIDE BIOSYNTHESIS ADAPTER PROTEIN"/>
    <property type="match status" value="1"/>
</dbReference>
<dbReference type="Proteomes" id="UP001225034">
    <property type="component" value="Unassembled WGS sequence"/>
</dbReference>
<dbReference type="Pfam" id="PF03205">
    <property type="entry name" value="MobB"/>
    <property type="match status" value="1"/>
</dbReference>
<dbReference type="EMBL" id="JAUSUA010000007">
    <property type="protein sequence ID" value="MDQ0208906.1"/>
    <property type="molecule type" value="Genomic_DNA"/>
</dbReference>
<dbReference type="CDD" id="cd03116">
    <property type="entry name" value="MobB"/>
    <property type="match status" value="1"/>
</dbReference>
<dbReference type="NCBIfam" id="TIGR00176">
    <property type="entry name" value="mobB"/>
    <property type="match status" value="1"/>
</dbReference>
<organism evidence="2 3">
    <name type="scientific">Alkalicoccobacillus murimartini</name>
    <dbReference type="NCBI Taxonomy" id="171685"/>
    <lineage>
        <taxon>Bacteria</taxon>
        <taxon>Bacillati</taxon>
        <taxon>Bacillota</taxon>
        <taxon>Bacilli</taxon>
        <taxon>Bacillales</taxon>
        <taxon>Bacillaceae</taxon>
        <taxon>Alkalicoccobacillus</taxon>
    </lineage>
</organism>
<evidence type="ECO:0000313" key="3">
    <source>
        <dbReference type="Proteomes" id="UP001225034"/>
    </source>
</evidence>
<dbReference type="InterPro" id="IPR027417">
    <property type="entry name" value="P-loop_NTPase"/>
</dbReference>
<comment type="caution">
    <text evidence="2">The sequence shown here is derived from an EMBL/GenBank/DDBJ whole genome shotgun (WGS) entry which is preliminary data.</text>
</comment>
<dbReference type="Gene3D" id="3.40.50.300">
    <property type="entry name" value="P-loop containing nucleotide triphosphate hydrolases"/>
    <property type="match status" value="1"/>
</dbReference>
<protein>
    <submittedName>
        <fullName evidence="2">Molybdopterin-guanine dinucleotide biosynthesis protein B</fullName>
    </submittedName>
</protein>
<accession>A0ABT9YN37</accession>
<keyword evidence="3" id="KW-1185">Reference proteome</keyword>
<gene>
    <name evidence="2" type="ORF">J2S05_003730</name>
</gene>
<dbReference type="PANTHER" id="PTHR40072">
    <property type="entry name" value="MOLYBDOPTERIN-GUANINE DINUCLEOTIDE BIOSYNTHESIS ADAPTER PROTEIN-RELATED"/>
    <property type="match status" value="1"/>
</dbReference>